<keyword evidence="3" id="KW-1185">Reference proteome</keyword>
<gene>
    <name evidence="2" type="ORF">H0H81_000874</name>
</gene>
<evidence type="ECO:0000256" key="1">
    <source>
        <dbReference type="SAM" id="MobiDB-lite"/>
    </source>
</evidence>
<dbReference type="AlphaFoldDB" id="A0A9P7GRQ8"/>
<protein>
    <submittedName>
        <fullName evidence="2">Uncharacterized protein</fullName>
    </submittedName>
</protein>
<sequence>MKIPIRDTKRVIDVDTLAELCATQDDFNVAVIPSAPKEAIVSGLLYPPASILHELRPHPDATTPQTSDPPTNTDILQWFKDLEARLDEADTSRKEAAAAAAEVLRKNDSKEAEELRRAGIKKVSQMTKELKRELKTLKKEVKRQLNSRKRSKSSGKGSRNTRK</sequence>
<dbReference type="EMBL" id="JABCKI010000057">
    <property type="protein sequence ID" value="KAG5653373.1"/>
    <property type="molecule type" value="Genomic_DNA"/>
</dbReference>
<name>A0A9P7GRQ8_9AGAR</name>
<feature type="region of interest" description="Disordered" evidence="1">
    <location>
        <begin position="139"/>
        <end position="163"/>
    </location>
</feature>
<comment type="caution">
    <text evidence="2">The sequence shown here is derived from an EMBL/GenBank/DDBJ whole genome shotgun (WGS) entry which is preliminary data.</text>
</comment>
<dbReference type="OrthoDB" id="3323634at2759"/>
<dbReference type="Proteomes" id="UP000717328">
    <property type="component" value="Unassembled WGS sequence"/>
</dbReference>
<organism evidence="2 3">
    <name type="scientific">Sphagnurus paluster</name>
    <dbReference type="NCBI Taxonomy" id="117069"/>
    <lineage>
        <taxon>Eukaryota</taxon>
        <taxon>Fungi</taxon>
        <taxon>Dikarya</taxon>
        <taxon>Basidiomycota</taxon>
        <taxon>Agaricomycotina</taxon>
        <taxon>Agaricomycetes</taxon>
        <taxon>Agaricomycetidae</taxon>
        <taxon>Agaricales</taxon>
        <taxon>Tricholomatineae</taxon>
        <taxon>Lyophyllaceae</taxon>
        <taxon>Sphagnurus</taxon>
    </lineage>
</organism>
<evidence type="ECO:0000313" key="3">
    <source>
        <dbReference type="Proteomes" id="UP000717328"/>
    </source>
</evidence>
<accession>A0A9P7GRQ8</accession>
<feature type="compositionally biased region" description="Basic residues" evidence="1">
    <location>
        <begin position="145"/>
        <end position="163"/>
    </location>
</feature>
<evidence type="ECO:0000313" key="2">
    <source>
        <dbReference type="EMBL" id="KAG5653373.1"/>
    </source>
</evidence>
<reference evidence="2" key="1">
    <citation type="submission" date="2021-02" db="EMBL/GenBank/DDBJ databases">
        <authorList>
            <person name="Nieuwenhuis M."/>
            <person name="Van De Peppel L.J.J."/>
        </authorList>
    </citation>
    <scope>NUCLEOTIDE SEQUENCE</scope>
    <source>
        <strain evidence="2">D49</strain>
    </source>
</reference>
<reference evidence="2" key="2">
    <citation type="submission" date="2021-10" db="EMBL/GenBank/DDBJ databases">
        <title>Phylogenomics reveals ancestral predisposition of the termite-cultivated fungus Termitomyces towards a domesticated lifestyle.</title>
        <authorList>
            <person name="Auxier B."/>
            <person name="Grum-Grzhimaylo A."/>
            <person name="Cardenas M.E."/>
            <person name="Lodge J.D."/>
            <person name="Laessoe T."/>
            <person name="Pedersen O."/>
            <person name="Smith M.E."/>
            <person name="Kuyper T.W."/>
            <person name="Franco-Molano E.A."/>
            <person name="Baroni T.J."/>
            <person name="Aanen D.K."/>
        </authorList>
    </citation>
    <scope>NUCLEOTIDE SEQUENCE</scope>
    <source>
        <strain evidence="2">D49</strain>
    </source>
</reference>
<proteinExistence type="predicted"/>